<feature type="non-terminal residue" evidence="1">
    <location>
        <position position="1"/>
    </location>
</feature>
<reference evidence="1" key="2">
    <citation type="submission" date="2016-06" db="EMBL/GenBank/DDBJ databases">
        <title>The genome of a short-lived fish provides insights into sex chromosome evolution and the genetic control of aging.</title>
        <authorList>
            <person name="Reichwald K."/>
            <person name="Felder M."/>
            <person name="Petzold A."/>
            <person name="Koch P."/>
            <person name="Groth M."/>
            <person name="Platzer M."/>
        </authorList>
    </citation>
    <scope>NUCLEOTIDE SEQUENCE</scope>
    <source>
        <tissue evidence="1">Brain</tissue>
    </source>
</reference>
<dbReference type="AlphaFoldDB" id="A0A1A8FVP3"/>
<evidence type="ECO:0000313" key="1">
    <source>
        <dbReference type="EMBL" id="SBQ62189.1"/>
    </source>
</evidence>
<proteinExistence type="predicted"/>
<gene>
    <name evidence="1" type="primary">Nfu_g_1_006829</name>
</gene>
<reference evidence="1" key="1">
    <citation type="submission" date="2016-05" db="EMBL/GenBank/DDBJ databases">
        <authorList>
            <person name="Lavstsen T."/>
            <person name="Jespersen J.S."/>
        </authorList>
    </citation>
    <scope>NUCLEOTIDE SEQUENCE</scope>
    <source>
        <tissue evidence="1">Brain</tissue>
    </source>
</reference>
<sequence>GYLMLNFRQLCVTVLPWNNRLLEELCCCQEFGSESWNYGNSFLEAPDHTTILAILSLKLLITQPYWQSTYPLPSAHLLATHAVILPDFWLFLHHSAVSRLRYNFRP</sequence>
<name>A0A1A8FVP3_9TELE</name>
<feature type="non-terminal residue" evidence="1">
    <location>
        <position position="106"/>
    </location>
</feature>
<accession>A0A1A8FVP3</accession>
<protein>
    <submittedName>
        <fullName evidence="1">Uncharacterized protein</fullName>
    </submittedName>
</protein>
<organism evidence="1">
    <name type="scientific">Nothobranchius korthausae</name>
    <dbReference type="NCBI Taxonomy" id="1143690"/>
    <lineage>
        <taxon>Eukaryota</taxon>
        <taxon>Metazoa</taxon>
        <taxon>Chordata</taxon>
        <taxon>Craniata</taxon>
        <taxon>Vertebrata</taxon>
        <taxon>Euteleostomi</taxon>
        <taxon>Actinopterygii</taxon>
        <taxon>Neopterygii</taxon>
        <taxon>Teleostei</taxon>
        <taxon>Neoteleostei</taxon>
        <taxon>Acanthomorphata</taxon>
        <taxon>Ovalentaria</taxon>
        <taxon>Atherinomorphae</taxon>
        <taxon>Cyprinodontiformes</taxon>
        <taxon>Nothobranchiidae</taxon>
        <taxon>Nothobranchius</taxon>
    </lineage>
</organism>
<dbReference type="EMBL" id="HAEB01015662">
    <property type="protein sequence ID" value="SBQ62189.1"/>
    <property type="molecule type" value="Transcribed_RNA"/>
</dbReference>